<gene>
    <name evidence="8" type="ORF">LCGC14_1333330</name>
</gene>
<dbReference type="SUPFAM" id="SSF47384">
    <property type="entry name" value="Homodimeric domain of signal transducing histidine kinase"/>
    <property type="match status" value="1"/>
</dbReference>
<dbReference type="EC" id="2.7.13.3" evidence="2"/>
<dbReference type="InterPro" id="IPR052162">
    <property type="entry name" value="Sensor_kinase/Photoreceptor"/>
</dbReference>
<dbReference type="Gene3D" id="1.10.287.130">
    <property type="match status" value="1"/>
</dbReference>
<dbReference type="EMBL" id="LAZR01008079">
    <property type="protein sequence ID" value="KKM81084.1"/>
    <property type="molecule type" value="Genomic_DNA"/>
</dbReference>
<evidence type="ECO:0000256" key="4">
    <source>
        <dbReference type="ARBA" id="ARBA00022679"/>
    </source>
</evidence>
<dbReference type="SUPFAM" id="SSF55785">
    <property type="entry name" value="PYP-like sensor domain (PAS domain)"/>
    <property type="match status" value="1"/>
</dbReference>
<dbReference type="Gene3D" id="3.30.565.10">
    <property type="entry name" value="Histidine kinase-like ATPase, C-terminal domain"/>
    <property type="match status" value="1"/>
</dbReference>
<evidence type="ECO:0000256" key="5">
    <source>
        <dbReference type="ARBA" id="ARBA00022777"/>
    </source>
</evidence>
<keyword evidence="3" id="KW-0597">Phosphoprotein</keyword>
<dbReference type="InterPro" id="IPR000700">
    <property type="entry name" value="PAS-assoc_C"/>
</dbReference>
<dbReference type="InterPro" id="IPR005467">
    <property type="entry name" value="His_kinase_dom"/>
</dbReference>
<dbReference type="PANTHER" id="PTHR43304">
    <property type="entry name" value="PHYTOCHROME-LIKE PROTEIN CPH1"/>
    <property type="match status" value="1"/>
</dbReference>
<comment type="caution">
    <text evidence="8">The sequence shown here is derived from an EMBL/GenBank/DDBJ whole genome shotgun (WGS) entry which is preliminary data.</text>
</comment>
<dbReference type="SMART" id="SM00387">
    <property type="entry name" value="HATPase_c"/>
    <property type="match status" value="1"/>
</dbReference>
<dbReference type="InterPro" id="IPR036097">
    <property type="entry name" value="HisK_dim/P_sf"/>
</dbReference>
<evidence type="ECO:0000256" key="1">
    <source>
        <dbReference type="ARBA" id="ARBA00000085"/>
    </source>
</evidence>
<evidence type="ECO:0000256" key="3">
    <source>
        <dbReference type="ARBA" id="ARBA00022553"/>
    </source>
</evidence>
<proteinExistence type="predicted"/>
<dbReference type="InterPro" id="IPR003661">
    <property type="entry name" value="HisK_dim/P_dom"/>
</dbReference>
<sequence length="305" mass="35300">MWKTILDPRIGYWRDEITNRKKDGHFCNVILTIYTVFDEKGKPRYFNASYVDSTKCKQAEQKLKESIEGLQKTFEQSEFYKDIFAHDINNILNNIKFSSELLKTYQNNSGKQEKMKEMIAIIQEAVNRGMKLVSNVQKLSKLNTNKFNLERVEVCKLLNESIKLIRGRYSTRKININIDVSSKNIFVRANELLLDVFDNLLDNAIKYNDTPTVEILIKLLNEHKEGINYIRITFINNGIGVLDVQKQQIFQRGHKNCKTGKGMGIGLSLVKKVVEQYKGQIWVEDKVKGDYSKGSSFILLIPESN</sequence>
<dbReference type="AlphaFoldDB" id="A0A0F9KFT3"/>
<evidence type="ECO:0000259" key="7">
    <source>
        <dbReference type="PROSITE" id="PS50113"/>
    </source>
</evidence>
<dbReference type="SMART" id="SM00388">
    <property type="entry name" value="HisKA"/>
    <property type="match status" value="1"/>
</dbReference>
<dbReference type="PRINTS" id="PR00344">
    <property type="entry name" value="BCTRLSENSOR"/>
</dbReference>
<name>A0A0F9KFT3_9ZZZZ</name>
<dbReference type="SUPFAM" id="SSF55874">
    <property type="entry name" value="ATPase domain of HSP90 chaperone/DNA topoisomerase II/histidine kinase"/>
    <property type="match status" value="1"/>
</dbReference>
<organism evidence="8">
    <name type="scientific">marine sediment metagenome</name>
    <dbReference type="NCBI Taxonomy" id="412755"/>
    <lineage>
        <taxon>unclassified sequences</taxon>
        <taxon>metagenomes</taxon>
        <taxon>ecological metagenomes</taxon>
    </lineage>
</organism>
<evidence type="ECO:0000313" key="8">
    <source>
        <dbReference type="EMBL" id="KKM81084.1"/>
    </source>
</evidence>
<reference evidence="8" key="1">
    <citation type="journal article" date="2015" name="Nature">
        <title>Complex archaea that bridge the gap between prokaryotes and eukaryotes.</title>
        <authorList>
            <person name="Spang A."/>
            <person name="Saw J.H."/>
            <person name="Jorgensen S.L."/>
            <person name="Zaremba-Niedzwiedzka K."/>
            <person name="Martijn J."/>
            <person name="Lind A.E."/>
            <person name="van Eijk R."/>
            <person name="Schleper C."/>
            <person name="Guy L."/>
            <person name="Ettema T.J."/>
        </authorList>
    </citation>
    <scope>NUCLEOTIDE SEQUENCE</scope>
</reference>
<dbReference type="PROSITE" id="PS50109">
    <property type="entry name" value="HIS_KIN"/>
    <property type="match status" value="1"/>
</dbReference>
<dbReference type="InterPro" id="IPR004358">
    <property type="entry name" value="Sig_transdc_His_kin-like_C"/>
</dbReference>
<keyword evidence="5" id="KW-0418">Kinase</keyword>
<dbReference type="PANTHER" id="PTHR43304:SF1">
    <property type="entry name" value="PAC DOMAIN-CONTAINING PROTEIN"/>
    <property type="match status" value="1"/>
</dbReference>
<evidence type="ECO:0000259" key="6">
    <source>
        <dbReference type="PROSITE" id="PS50109"/>
    </source>
</evidence>
<dbReference type="CDD" id="cd00082">
    <property type="entry name" value="HisKA"/>
    <property type="match status" value="1"/>
</dbReference>
<comment type="catalytic activity">
    <reaction evidence="1">
        <text>ATP + protein L-histidine = ADP + protein N-phospho-L-histidine.</text>
        <dbReference type="EC" id="2.7.13.3"/>
    </reaction>
</comment>
<feature type="domain" description="Histidine kinase" evidence="6">
    <location>
        <begin position="83"/>
        <end position="305"/>
    </location>
</feature>
<dbReference type="InterPro" id="IPR003594">
    <property type="entry name" value="HATPase_dom"/>
</dbReference>
<keyword evidence="4" id="KW-0808">Transferase</keyword>
<dbReference type="Pfam" id="PF00512">
    <property type="entry name" value="HisKA"/>
    <property type="match status" value="1"/>
</dbReference>
<dbReference type="InterPro" id="IPR036890">
    <property type="entry name" value="HATPase_C_sf"/>
</dbReference>
<dbReference type="Gene3D" id="3.30.450.20">
    <property type="entry name" value="PAS domain"/>
    <property type="match status" value="1"/>
</dbReference>
<dbReference type="PROSITE" id="PS50113">
    <property type="entry name" value="PAC"/>
    <property type="match status" value="1"/>
</dbReference>
<feature type="domain" description="PAC" evidence="7">
    <location>
        <begin position="13"/>
        <end position="65"/>
    </location>
</feature>
<evidence type="ECO:0000256" key="2">
    <source>
        <dbReference type="ARBA" id="ARBA00012438"/>
    </source>
</evidence>
<protein>
    <recommendedName>
        <fullName evidence="2">histidine kinase</fullName>
        <ecNumber evidence="2">2.7.13.3</ecNumber>
    </recommendedName>
</protein>
<dbReference type="Pfam" id="PF02518">
    <property type="entry name" value="HATPase_c"/>
    <property type="match status" value="1"/>
</dbReference>
<accession>A0A0F9KFT3</accession>
<dbReference type="InterPro" id="IPR035965">
    <property type="entry name" value="PAS-like_dom_sf"/>
</dbReference>
<dbReference type="GO" id="GO:0000155">
    <property type="term" value="F:phosphorelay sensor kinase activity"/>
    <property type="evidence" value="ECO:0007669"/>
    <property type="project" value="InterPro"/>
</dbReference>